<gene>
    <name evidence="2" type="ORF">BCT50_21030</name>
</gene>
<name>A0A855IUQ4_9VIBR</name>
<evidence type="ECO:0000256" key="1">
    <source>
        <dbReference type="SAM" id="Phobius"/>
    </source>
</evidence>
<organism evidence="2 3">
    <name type="scientific">Vibrio lentus</name>
    <dbReference type="NCBI Taxonomy" id="136468"/>
    <lineage>
        <taxon>Bacteria</taxon>
        <taxon>Pseudomonadati</taxon>
        <taxon>Pseudomonadota</taxon>
        <taxon>Gammaproteobacteria</taxon>
        <taxon>Vibrionales</taxon>
        <taxon>Vibrionaceae</taxon>
        <taxon>Vibrio</taxon>
    </lineage>
</organism>
<keyword evidence="1" id="KW-1133">Transmembrane helix</keyword>
<dbReference type="EMBL" id="MCZJ01000008">
    <property type="protein sequence ID" value="PMM61307.1"/>
    <property type="molecule type" value="Genomic_DNA"/>
</dbReference>
<protein>
    <submittedName>
        <fullName evidence="2">Uncharacterized protein</fullName>
    </submittedName>
</protein>
<comment type="caution">
    <text evidence="2">The sequence shown here is derived from an EMBL/GenBank/DDBJ whole genome shotgun (WGS) entry which is preliminary data.</text>
</comment>
<evidence type="ECO:0000313" key="3">
    <source>
        <dbReference type="Proteomes" id="UP000235554"/>
    </source>
</evidence>
<sequence length="248" mass="28440">MDIKIIVALISVSGIALGSVIRGVGYFYQVRAERLKTTKETLYYLLEFRAHLKASSFSPSDLSAAYFSLCRDFFKKKHIVEGDVPKQLDLVLNQMFASIIEKVTPNISCEFLAAYETSLKALANDNPVLAYKLRGKEAYSGMFDMVDEYFKHIKAIDEFKSDDSIHELMNRQIGQVSDWGFNEQLEQTDLDITLVAKRCDLRTRWEVRQILKNKNKPTHNLQDFGIEELLELLLNDFLSNHPLTSQDS</sequence>
<evidence type="ECO:0000313" key="2">
    <source>
        <dbReference type="EMBL" id="PMM61307.1"/>
    </source>
</evidence>
<keyword evidence="1" id="KW-0472">Membrane</keyword>
<feature type="transmembrane region" description="Helical" evidence="1">
    <location>
        <begin position="6"/>
        <end position="28"/>
    </location>
</feature>
<dbReference type="AlphaFoldDB" id="A0A855IUQ4"/>
<reference evidence="3" key="1">
    <citation type="submission" date="2016-07" db="EMBL/GenBank/DDBJ databases">
        <title>Nontailed viruses are major unrecognized killers of bacteria in the ocean.</title>
        <authorList>
            <person name="Kauffman K."/>
            <person name="Hussain F."/>
            <person name="Yang J."/>
            <person name="Arevalo P."/>
            <person name="Brown J."/>
            <person name="Cutler M."/>
            <person name="Kelly L."/>
            <person name="Polz M.F."/>
        </authorList>
    </citation>
    <scope>NUCLEOTIDE SEQUENCE [LARGE SCALE GENOMIC DNA]</scope>
    <source>
        <strain evidence="3">10N.261.48.A1</strain>
    </source>
</reference>
<accession>A0A855IUQ4</accession>
<keyword evidence="1" id="KW-0812">Transmembrane</keyword>
<proteinExistence type="predicted"/>
<dbReference type="Proteomes" id="UP000235554">
    <property type="component" value="Unassembled WGS sequence"/>
</dbReference>
<dbReference type="RefSeq" id="WP_102554770.1">
    <property type="nucleotide sequence ID" value="NZ_MCZJ01000008.1"/>
</dbReference>